<dbReference type="RefSeq" id="XP_041294942.1">
    <property type="nucleotide sequence ID" value="XM_041433530.1"/>
</dbReference>
<dbReference type="Proteomes" id="UP000823399">
    <property type="component" value="Unassembled WGS sequence"/>
</dbReference>
<dbReference type="AlphaFoldDB" id="A0A9P7JW53"/>
<keyword evidence="2" id="KW-1185">Reference proteome</keyword>
<dbReference type="OrthoDB" id="2684577at2759"/>
<evidence type="ECO:0000313" key="1">
    <source>
        <dbReference type="EMBL" id="KAG2111723.1"/>
    </source>
</evidence>
<comment type="caution">
    <text evidence="1">The sequence shown here is derived from an EMBL/GenBank/DDBJ whole genome shotgun (WGS) entry which is preliminary data.</text>
</comment>
<name>A0A9P7JW53_9AGAM</name>
<protein>
    <submittedName>
        <fullName evidence="1">Uncharacterized protein</fullName>
    </submittedName>
</protein>
<gene>
    <name evidence="1" type="ORF">F5147DRAFT_651351</name>
</gene>
<dbReference type="EMBL" id="JABBWM010000017">
    <property type="protein sequence ID" value="KAG2111723.1"/>
    <property type="molecule type" value="Genomic_DNA"/>
</dbReference>
<organism evidence="1 2">
    <name type="scientific">Suillus discolor</name>
    <dbReference type="NCBI Taxonomy" id="1912936"/>
    <lineage>
        <taxon>Eukaryota</taxon>
        <taxon>Fungi</taxon>
        <taxon>Dikarya</taxon>
        <taxon>Basidiomycota</taxon>
        <taxon>Agaricomycotina</taxon>
        <taxon>Agaricomycetes</taxon>
        <taxon>Agaricomycetidae</taxon>
        <taxon>Boletales</taxon>
        <taxon>Suillineae</taxon>
        <taxon>Suillaceae</taxon>
        <taxon>Suillus</taxon>
    </lineage>
</organism>
<proteinExistence type="predicted"/>
<dbReference type="GeneID" id="64695789"/>
<reference evidence="1" key="1">
    <citation type="journal article" date="2020" name="New Phytol.">
        <title>Comparative genomics reveals dynamic genome evolution in host specialist ectomycorrhizal fungi.</title>
        <authorList>
            <person name="Lofgren L.A."/>
            <person name="Nguyen N.H."/>
            <person name="Vilgalys R."/>
            <person name="Ruytinx J."/>
            <person name="Liao H.L."/>
            <person name="Branco S."/>
            <person name="Kuo A."/>
            <person name="LaButti K."/>
            <person name="Lipzen A."/>
            <person name="Andreopoulos W."/>
            <person name="Pangilinan J."/>
            <person name="Riley R."/>
            <person name="Hundley H."/>
            <person name="Na H."/>
            <person name="Barry K."/>
            <person name="Grigoriev I.V."/>
            <person name="Stajich J.E."/>
            <person name="Kennedy P.G."/>
        </authorList>
    </citation>
    <scope>NUCLEOTIDE SEQUENCE</scope>
    <source>
        <strain evidence="1">FC423</strain>
    </source>
</reference>
<sequence>MHHQHESAPHQHKSTYYQHEDLVYYQHQNFVYHQHESAPHQDESSYYQHKDFYFMHPQQDFTYHQQEDYMDDPQNIISDTGSLTRYVTPSYGLLTLSWVGNDEKFQALSVLPPDLEHLWPMSMGEISNSHVIHTTGPARTSKTHCHTTRCMPLTPLCLVIPAVTPTMMTVTVVAESIKDFTIKISPKTHK</sequence>
<evidence type="ECO:0000313" key="2">
    <source>
        <dbReference type="Proteomes" id="UP000823399"/>
    </source>
</evidence>
<accession>A0A9P7JW53</accession>